<evidence type="ECO:0000313" key="4">
    <source>
        <dbReference type="EMBL" id="KPN62932.1"/>
    </source>
</evidence>
<gene>
    <name evidence="4" type="ORF">AKJ29_01950</name>
</gene>
<dbReference type="PANTHER" id="PTHR12706:SF30">
    <property type="entry name" value="PROTEIN STRAWBERRY NOTCH-RELATED"/>
    <property type="match status" value="1"/>
</dbReference>
<feature type="domain" description="Strawberry notch AAA" evidence="3">
    <location>
        <begin position="676"/>
        <end position="937"/>
    </location>
</feature>
<dbReference type="Gene3D" id="3.40.50.150">
    <property type="entry name" value="Vaccinia Virus protein VP39"/>
    <property type="match status" value="1"/>
</dbReference>
<dbReference type="PANTHER" id="PTHR12706">
    <property type="entry name" value="STRAWBERRY NOTCH-RELATED"/>
    <property type="match status" value="1"/>
</dbReference>
<evidence type="ECO:0000256" key="1">
    <source>
        <dbReference type="SAM" id="MobiDB-lite"/>
    </source>
</evidence>
<dbReference type="InterPro" id="IPR029063">
    <property type="entry name" value="SAM-dependent_MTases_sf"/>
</dbReference>
<reference evidence="4 5" key="1">
    <citation type="submission" date="2015-09" db="EMBL/GenBank/DDBJ databases">
        <title>Draft genome sequence of Aliiroseovarius crassostreae CV919-312TSm, the causative agent of Roseovarius Oyster Disease (formerly Juvenile Oyster Disease).</title>
        <authorList>
            <person name="Kessner L."/>
            <person name="Spinard E."/>
            <person name="Nelson D."/>
        </authorList>
    </citation>
    <scope>NUCLEOTIDE SEQUENCE [LARGE SCALE GENOMIC DNA]</scope>
    <source>
        <strain evidence="4 5">CV919-312</strain>
    </source>
</reference>
<sequence>MRLFVPRSGEGPVGLIVPSDRYDGSHEALAIVVPNSEKRSQSARIRQVARHNGTVVAGSLSSNSHTMVVVALPSDTEGFFEALGIPGRVIRRPENLINLADKATVTKLFDRDAPRYGFEGDAITPRLIGQNLSGKDVFQRLLGRTFADAKTVHAEWQNHQDGETKRAGGRGSLFLYGDNANDWRLIARTAVATASKYGRVSQAEIDELLAVGAAGDGESPTAGEFRELIEGEMATVISKGFVSGREAASQLSTGLPPFAERDGVKLTLAQFSTPPAVGQLAAEFLQPGGKTILEPTVGNGVLAAAVASAGGHVTGFELFKPRAARAAAALGSNSSVKAADFDEGLKATHPKEFDGALINPPFGKLASGIKVPLGYGTAEFSVNTLDAEVTVKSLARVKRGGDAVLVMPADMFDPAKLDGGRLKQQILFNRMFSEVRSVALNANLYKSMGANTPVLVHFLSGKMDTLLDLDKAVEAAADEVQVVGSYDELYEWADDNLSLMPVKLDTGPDIAPPAPVDTTEPVEAPADPQGPRDTASAPSEPERRPDAPVEPSEPVPAPVRPEAPAETPQEAADGAEEVEDTGIEVADWYDDDIEDDAFTRPYVPFSAVGQGSVVIQKTLQGPVYRALKSVQDEVGDLDDFVSDQLGVDRQALMSGEILSPEQVDSIALGLYRRTKGEAMIIGDKMGVGKGRQLAALALSAIRNDQPVLFSTLDPTLFTDFASRDLRDVSGRSIDKWISDGEIRPFIFNPNPDAGLRNPETGETIFHTSASERGVAKKVSRIDPDHNLVMLTYSQLQTQSGHWRLQSILNWLDDNAGKKPLVQLDEVHKAAGVDSRTGVWVQAIIDKAEAVGGDVVYSSATSMKSGKNIVVYSAALPNTGIATSDLMKLMEANPLSMQEVLSAEMASGGRLIEREMSSAGIEREMVQLADLNERKMLYAREATDLAADFLAELVDIAPTLKDLAQTIAKAKFGGAILNGQDKTVDVTTTSPVSQFDNYSRYLMLAVKGLFAEELMMKSISKGEKPTLVVDSTADTLTEWVRSQSNSLDDQVDGHPNIGHVLKRNASRLLDARIETAMGDSETIRLSEFEGWYSEFCERVDEFDWSGMRINVLDLIAEVCDENGLTFRDITKRSLSVVERDGRFYVERRDPVTKAEAIREFGAGRTDVLGLNKGAATGLSAHASPAVGPDLRRRSMIPLQFQKDITDQRQVEGRINRFAQKSAPIYYTPSTGFAADERLANLFNRANRNLTSSTSASRENATNIEGIDLLNPVGDMAVAAFAKNNPEIADRMDLDPKGSDLGRKLLGRIVCLPLDRQEAVLAEVDTIFSLYMEKLTREGRNPLRLAQFDWNAEVETVSVLVDGREDATALAEQPVYLNRAAYVEHVRWETTKEVSERVASNAERAGDRSDPEAYLGLDRIYQKDGVGYGFNFAHDVFKEARHGGSAAGEEFRNLDPLLLRQLHDAWRRAENLAKNDEDRTRREVASDLFLDKMKFELDRTPDGETGKAWNNIRDIEAKSGRAFNPARYMVPISRAVERAELFSSMRDLLKPGRVVGIRPDAISDFMQGEFGKALKAVGDDDGVIPAVITAVRFPKDEVGTPSNWHVSFVAAGSQGYFGSSLSSMMSGLDFSGTHKESDRPIVPIEAFVNWMGRSSKSSDVLAKVYGERWNGVVREIAEAAQELRTEGVKPDVTNPLGYRLFSTVNDHVPSGTRLRERFVLEGNLFAALQLVQSGKKAEGEKAVFTDSAGVNRHAVVLSENNTEEILDKLASKSQNNAVIAPELSDVRKMQAYLEIIGVVHAFGSDYSVSADQREDLLKTFADAMYELDREGWASVSARFDESPDAVVFEVAQSLGNVAEDLPLSIAAGGDPWRWFYDVGTRGGRSQANEQRELYPATTEVIERGAYGDDWNNKRYVLSYNVDKGSLKLGLEGLSQTGMVAASVERGTMTVFFKKTNPAVKDDPDFSGLVGESTDHLGDMKLPRGVLSRTYYLDEQQDVVGLADILSSIAKYHQNELLLNGGGKRIYKGLQKLQDNPVTEQSAEINAGRPDITAQERTLVSSPGM</sequence>
<feature type="compositionally biased region" description="Low complexity" evidence="1">
    <location>
        <begin position="562"/>
        <end position="572"/>
    </location>
</feature>
<dbReference type="SUPFAM" id="SSF53335">
    <property type="entry name" value="S-adenosyl-L-methionine-dependent methyltransferases"/>
    <property type="match status" value="1"/>
</dbReference>
<dbReference type="InterPro" id="IPR026741">
    <property type="entry name" value="SNO"/>
</dbReference>
<evidence type="ECO:0000259" key="3">
    <source>
        <dbReference type="Pfam" id="PF13872"/>
    </source>
</evidence>
<dbReference type="Pfam" id="PF13872">
    <property type="entry name" value="AAA_34"/>
    <property type="match status" value="1"/>
</dbReference>
<dbReference type="InterPro" id="IPR039187">
    <property type="entry name" value="SNO_AAA"/>
</dbReference>
<dbReference type="PRINTS" id="PR00507">
    <property type="entry name" value="N12N6MTFRASE"/>
</dbReference>
<dbReference type="STRING" id="154981.AKJ29_01950"/>
<evidence type="ECO:0000259" key="2">
    <source>
        <dbReference type="Pfam" id="PF13871"/>
    </source>
</evidence>
<dbReference type="Pfam" id="PF13871">
    <property type="entry name" value="Helicase_C_4"/>
    <property type="match status" value="1"/>
</dbReference>
<name>A0A0P7IV31_9RHOB</name>
<keyword evidence="5" id="KW-1185">Reference proteome</keyword>
<feature type="region of interest" description="Disordered" evidence="1">
    <location>
        <begin position="503"/>
        <end position="578"/>
    </location>
</feature>
<feature type="domain" description="Strawberry notch helicase C" evidence="2">
    <location>
        <begin position="1127"/>
        <end position="1278"/>
    </location>
</feature>
<dbReference type="InterPro" id="IPR026937">
    <property type="entry name" value="SBNO_Helicase_C_dom"/>
</dbReference>
<protein>
    <submittedName>
        <fullName evidence="4">Uncharacterized protein</fullName>
    </submittedName>
</protein>
<dbReference type="GO" id="GO:0042393">
    <property type="term" value="F:histone binding"/>
    <property type="evidence" value="ECO:0007669"/>
    <property type="project" value="TreeGrafter"/>
</dbReference>
<evidence type="ECO:0000313" key="5">
    <source>
        <dbReference type="Proteomes" id="UP000050471"/>
    </source>
</evidence>
<accession>A0A0P7IV31</accession>
<dbReference type="RefSeq" id="WP_055190843.1">
    <property type="nucleotide sequence ID" value="NZ_FPBS01000047.1"/>
</dbReference>
<dbReference type="GO" id="GO:0006355">
    <property type="term" value="P:regulation of DNA-templated transcription"/>
    <property type="evidence" value="ECO:0007669"/>
    <property type="project" value="InterPro"/>
</dbReference>
<dbReference type="GO" id="GO:0031490">
    <property type="term" value="F:chromatin DNA binding"/>
    <property type="evidence" value="ECO:0007669"/>
    <property type="project" value="TreeGrafter"/>
</dbReference>
<proteinExistence type="predicted"/>
<feature type="compositionally biased region" description="Pro residues" evidence="1">
    <location>
        <begin position="551"/>
        <end position="561"/>
    </location>
</feature>
<comment type="caution">
    <text evidence="4">The sequence shown here is derived from an EMBL/GenBank/DDBJ whole genome shotgun (WGS) entry which is preliminary data.</text>
</comment>
<dbReference type="Proteomes" id="UP000050471">
    <property type="component" value="Unassembled WGS sequence"/>
</dbReference>
<organism evidence="4 5">
    <name type="scientific">Aliiroseovarius crassostreae</name>
    <dbReference type="NCBI Taxonomy" id="154981"/>
    <lineage>
        <taxon>Bacteria</taxon>
        <taxon>Pseudomonadati</taxon>
        <taxon>Pseudomonadota</taxon>
        <taxon>Alphaproteobacteria</taxon>
        <taxon>Rhodobacterales</taxon>
        <taxon>Paracoccaceae</taxon>
        <taxon>Aliiroseovarius</taxon>
    </lineage>
</organism>
<dbReference type="OrthoDB" id="270332at2"/>
<dbReference type="EMBL" id="LKBA01000008">
    <property type="protein sequence ID" value="KPN62932.1"/>
    <property type="molecule type" value="Genomic_DNA"/>
</dbReference>